<feature type="region of interest" description="Disordered" evidence="1">
    <location>
        <begin position="745"/>
        <end position="764"/>
    </location>
</feature>
<protein>
    <submittedName>
        <fullName evidence="2">Uncharacterized protein</fullName>
    </submittedName>
</protein>
<feature type="compositionally biased region" description="Basic residues" evidence="1">
    <location>
        <begin position="792"/>
        <end position="801"/>
    </location>
</feature>
<dbReference type="AlphaFoldDB" id="A0A0C9XE23"/>
<sequence length="1165" mass="126386">MSSTPPPPEFYGPYPSRYTLYTGPFPNAMDEMMYIMFILQHLRAICLRFLTRDSELGNEHQAAARFIRTVVTGFPVSVEDIPGSIRRIARSAGEYDALYEPLPFVFGFNLHPQFQRAFDPPRPAAVDTLNQQSANSATSSVNAAIANVPQLVANTPQPAVNAPQLAVNDSQVLATQVAAQTSQVVSNTLQVTANTPQVAFNTFQVVSNTSQLLATPVAAGPSQVVFDNPQITANTPQVAANTSQVTANASQVAANASQVADNVSPVVSHARQVLINAREVLANAGRRVVNPPISVNVALVIANASQVVTNASTSAITSSSPIPTQPPSSSAPSLPRPLPSIPSPSPSVSQQTSSTPADKTKAVIPTALTVPLSAPAQVPRGDSFDSKGKTKAAVTRTAVPLPSPRPGPRWGRQSIVVQCPKRSSGSGEVRPPCLVVSRGDGASLANLKRPREEGGQDLELQVKRHCGGGGSSSSSRTASPDGESSSGNILRRGQPLQRQDAFLEEVDFLPGDPRTGLKFSELLELERQRVQHITPAPSWKGPPWSSPNSAPGPLRTPSPSTDDNNSPSSTAPRRRGKPLQREGAFILRQDDGGNNVPFLGRLEEQSLHITPAPSWNPPANDTPSSGILQINQEEQPIRRQDIPLEELDIPPDDPRFGLAQLDFLEQEIARLNEEARLRNLSRPPNKGRPRLACVSTNRAQPFPFPRQNNSREGSDPHPGDPRLRLSHSMRLKRQRQLVIGRNTPLTNAFGESRNSPPPSTYNDTPMTPMQRHEQLLDEERKLFACWIARHNGKAPPRRRNNRSSYTDLPPPLENGDTSYRALFRRQYSHLFTEPGEEPPRHNWSPEVLEYFPTRLSLPNNGEPSLRRQPLRRQYAFIWRSHPPDPAVTLTQHYDWEEQVHANTQAEFARSAPHASRTRELVNQIRASVAGPSTSQSTMPPPPSTIVSTSVEEDSIVSRLPSPSTLEAQLQVEAMDEDDDDDDMYATQEETDAHYARLALLEAPRSTPSPSSSTSTVVEEEDLAADQDSGSTSTEASSSFPAFNPGNVPAAIVAGILSTTAPSSSLPSPSPSPSPPPSLRPTRQSSPSIASTSSSSSSEGSRGTKRSRSEDEEESADDAEEERATRRPRRVSEEPAPATPSRLYGRLSGVKAVAESVRRAFKKKRN</sequence>
<feature type="compositionally biased region" description="Basic and acidic residues" evidence="1">
    <location>
        <begin position="1121"/>
        <end position="1132"/>
    </location>
</feature>
<dbReference type="Proteomes" id="UP000054477">
    <property type="component" value="Unassembled WGS sequence"/>
</dbReference>
<feature type="region of interest" description="Disordered" evidence="1">
    <location>
        <begin position="533"/>
        <end position="624"/>
    </location>
</feature>
<name>A0A0C9XE23_9AGAR</name>
<feature type="compositionally biased region" description="Low complexity" evidence="1">
    <location>
        <begin position="1005"/>
        <end position="1016"/>
    </location>
</feature>
<dbReference type="STRING" id="1095629.A0A0C9XE23"/>
<feature type="region of interest" description="Disordered" evidence="1">
    <location>
        <begin position="679"/>
        <end position="731"/>
    </location>
</feature>
<dbReference type="OrthoDB" id="10563931at2759"/>
<feature type="region of interest" description="Disordered" evidence="1">
    <location>
        <begin position="315"/>
        <end position="413"/>
    </location>
</feature>
<evidence type="ECO:0000313" key="3">
    <source>
        <dbReference type="Proteomes" id="UP000054477"/>
    </source>
</evidence>
<proteinExistence type="predicted"/>
<feature type="compositionally biased region" description="Polar residues" evidence="1">
    <location>
        <begin position="476"/>
        <end position="488"/>
    </location>
</feature>
<feature type="compositionally biased region" description="Acidic residues" evidence="1">
    <location>
        <begin position="1109"/>
        <end position="1120"/>
    </location>
</feature>
<keyword evidence="3" id="KW-1185">Reference proteome</keyword>
<feature type="compositionally biased region" description="Low complexity" evidence="1">
    <location>
        <begin position="1028"/>
        <end position="1038"/>
    </location>
</feature>
<accession>A0A0C9XE23</accession>
<feature type="compositionally biased region" description="Low complexity" evidence="1">
    <location>
        <begin position="315"/>
        <end position="333"/>
    </location>
</feature>
<feature type="compositionally biased region" description="Basic and acidic residues" evidence="1">
    <location>
        <begin position="712"/>
        <end position="723"/>
    </location>
</feature>
<feature type="region of interest" description="Disordered" evidence="1">
    <location>
        <begin position="1001"/>
        <end position="1046"/>
    </location>
</feature>
<feature type="compositionally biased region" description="Pro residues" evidence="1">
    <location>
        <begin position="1067"/>
        <end position="1078"/>
    </location>
</feature>
<feature type="compositionally biased region" description="Low complexity" evidence="1">
    <location>
        <begin position="557"/>
        <end position="570"/>
    </location>
</feature>
<organism evidence="2 3">
    <name type="scientific">Laccaria amethystina LaAM-08-1</name>
    <dbReference type="NCBI Taxonomy" id="1095629"/>
    <lineage>
        <taxon>Eukaryota</taxon>
        <taxon>Fungi</taxon>
        <taxon>Dikarya</taxon>
        <taxon>Basidiomycota</taxon>
        <taxon>Agaricomycotina</taxon>
        <taxon>Agaricomycetes</taxon>
        <taxon>Agaricomycetidae</taxon>
        <taxon>Agaricales</taxon>
        <taxon>Agaricineae</taxon>
        <taxon>Hydnangiaceae</taxon>
        <taxon>Laccaria</taxon>
    </lineage>
</organism>
<dbReference type="HOGENOM" id="CLU_274749_0_0_1"/>
<dbReference type="EMBL" id="KN838795">
    <property type="protein sequence ID" value="KIJ94417.1"/>
    <property type="molecule type" value="Genomic_DNA"/>
</dbReference>
<dbReference type="PANTHER" id="PTHR48148:SF3">
    <property type="entry name" value="KERATINOCYTE PROLINE-RICH PROTEIN"/>
    <property type="match status" value="1"/>
</dbReference>
<evidence type="ECO:0000256" key="1">
    <source>
        <dbReference type="SAM" id="MobiDB-lite"/>
    </source>
</evidence>
<reference evidence="3" key="2">
    <citation type="submission" date="2015-01" db="EMBL/GenBank/DDBJ databases">
        <title>Evolutionary Origins and Diversification of the Mycorrhizal Mutualists.</title>
        <authorList>
            <consortium name="DOE Joint Genome Institute"/>
            <consortium name="Mycorrhizal Genomics Consortium"/>
            <person name="Kohler A."/>
            <person name="Kuo A."/>
            <person name="Nagy L.G."/>
            <person name="Floudas D."/>
            <person name="Copeland A."/>
            <person name="Barry K.W."/>
            <person name="Cichocki N."/>
            <person name="Veneault-Fourrey C."/>
            <person name="LaButti K."/>
            <person name="Lindquist E.A."/>
            <person name="Lipzen A."/>
            <person name="Lundell T."/>
            <person name="Morin E."/>
            <person name="Murat C."/>
            <person name="Riley R."/>
            <person name="Ohm R."/>
            <person name="Sun H."/>
            <person name="Tunlid A."/>
            <person name="Henrissat B."/>
            <person name="Grigoriev I.V."/>
            <person name="Hibbett D.S."/>
            <person name="Martin F."/>
        </authorList>
    </citation>
    <scope>NUCLEOTIDE SEQUENCE [LARGE SCALE GENOMIC DNA]</scope>
    <source>
        <strain evidence="3">LaAM-08-1</strain>
    </source>
</reference>
<feature type="compositionally biased region" description="Pro residues" evidence="1">
    <location>
        <begin position="334"/>
        <end position="345"/>
    </location>
</feature>
<reference evidence="2 3" key="1">
    <citation type="submission" date="2014-04" db="EMBL/GenBank/DDBJ databases">
        <authorList>
            <consortium name="DOE Joint Genome Institute"/>
            <person name="Kuo A."/>
            <person name="Kohler A."/>
            <person name="Nagy L.G."/>
            <person name="Floudas D."/>
            <person name="Copeland A."/>
            <person name="Barry K.W."/>
            <person name="Cichocki N."/>
            <person name="Veneault-Fourrey C."/>
            <person name="LaButti K."/>
            <person name="Lindquist E.A."/>
            <person name="Lipzen A."/>
            <person name="Lundell T."/>
            <person name="Morin E."/>
            <person name="Murat C."/>
            <person name="Sun H."/>
            <person name="Tunlid A."/>
            <person name="Henrissat B."/>
            <person name="Grigoriev I.V."/>
            <person name="Hibbett D.S."/>
            <person name="Martin F."/>
            <person name="Nordberg H.P."/>
            <person name="Cantor M.N."/>
            <person name="Hua S.X."/>
        </authorList>
    </citation>
    <scope>NUCLEOTIDE SEQUENCE [LARGE SCALE GENOMIC DNA]</scope>
    <source>
        <strain evidence="2 3">LaAM-08-1</strain>
    </source>
</reference>
<feature type="compositionally biased region" description="Low complexity" evidence="1">
    <location>
        <begin position="1079"/>
        <end position="1100"/>
    </location>
</feature>
<dbReference type="PANTHER" id="PTHR48148">
    <property type="entry name" value="KERATINOCYTE PROLINE-RICH PROTEIN"/>
    <property type="match status" value="1"/>
</dbReference>
<feature type="compositionally biased region" description="Low complexity" evidence="1">
    <location>
        <begin position="346"/>
        <end position="356"/>
    </location>
</feature>
<feature type="region of interest" description="Disordered" evidence="1">
    <location>
        <begin position="929"/>
        <end position="963"/>
    </location>
</feature>
<evidence type="ECO:0000313" key="2">
    <source>
        <dbReference type="EMBL" id="KIJ94417.1"/>
    </source>
</evidence>
<feature type="region of interest" description="Disordered" evidence="1">
    <location>
        <begin position="792"/>
        <end position="815"/>
    </location>
</feature>
<feature type="region of interest" description="Disordered" evidence="1">
    <location>
        <begin position="1059"/>
        <end position="1148"/>
    </location>
</feature>
<feature type="region of interest" description="Disordered" evidence="1">
    <location>
        <begin position="463"/>
        <end position="494"/>
    </location>
</feature>
<gene>
    <name evidence="2" type="ORF">K443DRAFT_125238</name>
</gene>